<evidence type="ECO:0000313" key="3">
    <source>
        <dbReference type="Proteomes" id="UP000247498"/>
    </source>
</evidence>
<name>A0A2V0NWR3_9CHLO</name>
<keyword evidence="3" id="KW-1185">Reference proteome</keyword>
<evidence type="ECO:0000256" key="1">
    <source>
        <dbReference type="SAM" id="MobiDB-lite"/>
    </source>
</evidence>
<dbReference type="SUPFAM" id="SSF101898">
    <property type="entry name" value="NHL repeat"/>
    <property type="match status" value="1"/>
</dbReference>
<dbReference type="InterPro" id="IPR015943">
    <property type="entry name" value="WD40/YVTN_repeat-like_dom_sf"/>
</dbReference>
<accession>A0A2V0NWR3</accession>
<feature type="region of interest" description="Disordered" evidence="1">
    <location>
        <begin position="531"/>
        <end position="551"/>
    </location>
</feature>
<dbReference type="EMBL" id="BDRX01000010">
    <property type="protein sequence ID" value="GBF89377.1"/>
    <property type="molecule type" value="Genomic_DNA"/>
</dbReference>
<sequence length="619" mass="61098">MDPRAGSAGPGDVAAGAVRDADADAARRAAPARQAGITRFLVPSRPAEADAQRGGAPDGGAYVRALLEAAASAPPPPTTTTKLEPSHGAVSDTLRSLNSAVHLSYRQMGGAWRPRRGTQQLAAAAGRRQTFCIAPGPAAGLAGGPVRRTCTHTLAASAGGELLVAATWEGAAVISAAELRRAAEDHSRFGTAYPSPVRNLSGVGPVLLQPVTNTVSPNTKLAKCAWCPDVPELLASGGAGGGWLHYCRPSGAVDSWPLPCSPGVSGWTGLAAVAWLPDRRRALVGSSASNGVLLWDSGGGGGSRRSGAVCLDSARLGRTDCLAALPGGNLVMGGCGCGKLVVWDLRMATSSVRNFGAASKAVLHQVDVARRVVSYHESAAAAAGIEPGAADGAAPGERRGAAAAAAALSGGGGCFFSQLLPCPSDARLLAFVQTDMRVGLLDCASGDVLSHCSTLEPAGADALAAWDAAAGGPLASGDGGGGGGGGWEVAAPLGVGELRPACCQSAWDRDGQVLYTAGALYAAAADAPDAAEGPAAAAPGGGDGGGGAAPRQAPTLAAVRLHGAARPVGCGVSWPGGGGGGAGRVRHVPTSQHASAVYQDPVSGSLLLGTGTQLLLHVS</sequence>
<dbReference type="OrthoDB" id="10472713at2759"/>
<feature type="compositionally biased region" description="Gly residues" evidence="1">
    <location>
        <begin position="539"/>
        <end position="548"/>
    </location>
</feature>
<dbReference type="Proteomes" id="UP000247498">
    <property type="component" value="Unassembled WGS sequence"/>
</dbReference>
<gene>
    <name evidence="2" type="ORF">Rsub_01949</name>
</gene>
<organism evidence="2 3">
    <name type="scientific">Raphidocelis subcapitata</name>
    <dbReference type="NCBI Taxonomy" id="307507"/>
    <lineage>
        <taxon>Eukaryota</taxon>
        <taxon>Viridiplantae</taxon>
        <taxon>Chlorophyta</taxon>
        <taxon>core chlorophytes</taxon>
        <taxon>Chlorophyceae</taxon>
        <taxon>CS clade</taxon>
        <taxon>Sphaeropleales</taxon>
        <taxon>Selenastraceae</taxon>
        <taxon>Raphidocelis</taxon>
    </lineage>
</organism>
<dbReference type="Gene3D" id="2.130.10.10">
    <property type="entry name" value="YVTN repeat-like/Quinoprotein amine dehydrogenase"/>
    <property type="match status" value="1"/>
</dbReference>
<evidence type="ECO:0000313" key="2">
    <source>
        <dbReference type="EMBL" id="GBF89377.1"/>
    </source>
</evidence>
<protein>
    <submittedName>
        <fullName evidence="2">Uncharacterized protein</fullName>
    </submittedName>
</protein>
<dbReference type="AlphaFoldDB" id="A0A2V0NWR3"/>
<comment type="caution">
    <text evidence="2">The sequence shown here is derived from an EMBL/GenBank/DDBJ whole genome shotgun (WGS) entry which is preliminary data.</text>
</comment>
<feature type="compositionally biased region" description="Low complexity" evidence="1">
    <location>
        <begin position="1"/>
        <end position="18"/>
    </location>
</feature>
<proteinExistence type="predicted"/>
<feature type="region of interest" description="Disordered" evidence="1">
    <location>
        <begin position="1"/>
        <end position="33"/>
    </location>
</feature>
<dbReference type="InParanoid" id="A0A2V0NWR3"/>
<reference evidence="2 3" key="1">
    <citation type="journal article" date="2018" name="Sci. Rep.">
        <title>Raphidocelis subcapitata (=Pseudokirchneriella subcapitata) provides an insight into genome evolution and environmental adaptations in the Sphaeropleales.</title>
        <authorList>
            <person name="Suzuki S."/>
            <person name="Yamaguchi H."/>
            <person name="Nakajima N."/>
            <person name="Kawachi M."/>
        </authorList>
    </citation>
    <scope>NUCLEOTIDE SEQUENCE [LARGE SCALE GENOMIC DNA]</scope>
    <source>
        <strain evidence="2 3">NIES-35</strain>
    </source>
</reference>